<evidence type="ECO:0000256" key="9">
    <source>
        <dbReference type="SAM" id="MobiDB-lite"/>
    </source>
</evidence>
<dbReference type="GO" id="GO:0009308">
    <property type="term" value="P:amine metabolic process"/>
    <property type="evidence" value="ECO:0007669"/>
    <property type="project" value="UniProtKB-UniRule"/>
</dbReference>
<dbReference type="Pfam" id="PF01179">
    <property type="entry name" value="Cu_amine_oxid"/>
    <property type="match status" value="1"/>
</dbReference>
<comment type="cofactor">
    <cofactor evidence="8">
        <name>Cu cation</name>
        <dbReference type="ChEBI" id="CHEBI:23378"/>
    </cofactor>
    <text evidence="8">Contains 1 topaquinone per subunit.</text>
</comment>
<dbReference type="Gene3D" id="3.10.450.40">
    <property type="match status" value="1"/>
</dbReference>
<feature type="domain" description="Copper amine oxidase catalytic" evidence="11">
    <location>
        <begin position="373"/>
        <end position="782"/>
    </location>
</feature>
<dbReference type="InterPro" id="IPR016182">
    <property type="entry name" value="Cu_amine_oxidase_N-reg"/>
</dbReference>
<evidence type="ECO:0000256" key="6">
    <source>
        <dbReference type="PIRSR" id="PIRSR600269-50"/>
    </source>
</evidence>
<evidence type="ECO:0000256" key="7">
    <source>
        <dbReference type="PIRSR" id="PIRSR600269-51"/>
    </source>
</evidence>
<sequence length="807" mass="90428">MNFSKRKHVILFVAVSSILFVSSASSSSSSSSTATTTTDRYKDDDVDHNGIRGSSDHRPRQQRREQECGECQEEGAVSSAGTFNRRESIFDQLNSEEYESLVEYVTGDGTNIADSTMDDIDSSSKAFNRNYIVFMQLFPPPKAEAIAYLDGDTNNPPDRYAIVTIHRGRERPRDVMQYKIGPIKNGEVQTENAVVEKLLKDNELPWAQRGNYSHLKKYVDDQVFKQAYTLRKLFRAATGGYCFGGDECNGDDNMKYIEYANLATTPEKRITNIHFILQVPNGEFGPSCLLPVPISFQIIENPDIDPSQWETTNFEYCYQGPYESAEALLDAITNGAVEPCAAIRSSNAEWTSTDPIQPVRQDATIKEPISYHSSGKRYVIDKGRDGVGHRVSWLGWTFHIASDQMHGMVVRNLSFQGERLAYELNFQEFFASYSGMGGAGQTVYFDSNWEIGSYSALELGLDCPEDATLLPIIQHKNGAKAEVSHNLMCIFEQPTGEPMWRHELSKSNRVAGIPRTLLKIRVVSVMGNYNYIPTLSLMADGVMKLDVEMGGYLQAGYSVDATQDENQESPFFGTRLHNNMAGLLHDHIIGVKADLDIGGVQNTLMAGKVRYGTYEEATGGRSTKPGSYSYNGVKYMDWTTIDTERGISAKDYDTIIIASDTTNKWGSQRSYEIAFDHTIPSQVFPSDHPVAAATVWQYSNVAITRQKDSERYCSFPSNYQIGTAFPSFDLREFQQQGDDVISEDLVFWIMFGVQHYPKAEDIPVVSNFGSGFVLKPRNMYDRAAFEDLPDNRDVKHPVCIAPSIFNN</sequence>
<keyword evidence="3 6" id="KW-0801">TPQ</keyword>
<feature type="compositionally biased region" description="Basic and acidic residues" evidence="9">
    <location>
        <begin position="39"/>
        <end position="67"/>
    </location>
</feature>
<evidence type="ECO:0000313" key="13">
    <source>
        <dbReference type="Proteomes" id="UP000095751"/>
    </source>
</evidence>
<gene>
    <name evidence="12" type="ORF">FRACYDRAFT_244491</name>
</gene>
<keyword evidence="4 8" id="KW-0560">Oxidoreductase</keyword>
<dbReference type="PANTHER" id="PTHR10638:SF20">
    <property type="entry name" value="AMINE OXIDASE"/>
    <property type="match status" value="1"/>
</dbReference>
<dbReference type="InterPro" id="IPR036460">
    <property type="entry name" value="Cu_amine_oxidase_C_sf"/>
</dbReference>
<evidence type="ECO:0000313" key="12">
    <source>
        <dbReference type="EMBL" id="OEU12233.1"/>
    </source>
</evidence>
<organism evidence="12 13">
    <name type="scientific">Fragilariopsis cylindrus CCMP1102</name>
    <dbReference type="NCBI Taxonomy" id="635003"/>
    <lineage>
        <taxon>Eukaryota</taxon>
        <taxon>Sar</taxon>
        <taxon>Stramenopiles</taxon>
        <taxon>Ochrophyta</taxon>
        <taxon>Bacillariophyta</taxon>
        <taxon>Bacillariophyceae</taxon>
        <taxon>Bacillariophycidae</taxon>
        <taxon>Bacillariales</taxon>
        <taxon>Bacillariaceae</taxon>
        <taxon>Fragilariopsis</taxon>
    </lineage>
</organism>
<dbReference type="KEGG" id="fcy:FRACYDRAFT_244491"/>
<dbReference type="GO" id="GO:0005886">
    <property type="term" value="C:plasma membrane"/>
    <property type="evidence" value="ECO:0007669"/>
    <property type="project" value="TreeGrafter"/>
</dbReference>
<feature type="chain" id="PRO_5009192586" description="Amine oxidase" evidence="10">
    <location>
        <begin position="24"/>
        <end position="807"/>
    </location>
</feature>
<dbReference type="PANTHER" id="PTHR10638">
    <property type="entry name" value="COPPER AMINE OXIDASE"/>
    <property type="match status" value="1"/>
</dbReference>
<comment type="PTM">
    <text evidence="7 8">Topaquinone (TPQ) is generated by copper-dependent autoxidation of a specific tyrosyl residue.</text>
</comment>
<dbReference type="AlphaFoldDB" id="A0A1E7F306"/>
<comment type="similarity">
    <text evidence="1 8">Belongs to the copper/topaquinone oxidase family.</text>
</comment>
<accession>A0A1E7F306</accession>
<feature type="active site" description="Schiff-base intermediate with substrate; via topaquinone" evidence="6">
    <location>
        <position position="529"/>
    </location>
</feature>
<dbReference type="EMBL" id="KV784365">
    <property type="protein sequence ID" value="OEU12233.1"/>
    <property type="molecule type" value="Genomic_DNA"/>
</dbReference>
<reference evidence="12 13" key="1">
    <citation type="submission" date="2016-09" db="EMBL/GenBank/DDBJ databases">
        <title>Extensive genetic diversity and differential bi-allelic expression allows diatom success in the polar Southern Ocean.</title>
        <authorList>
            <consortium name="DOE Joint Genome Institute"/>
            <person name="Mock T."/>
            <person name="Otillar R.P."/>
            <person name="Strauss J."/>
            <person name="Dupont C."/>
            <person name="Frickenhaus S."/>
            <person name="Maumus F."/>
            <person name="Mcmullan M."/>
            <person name="Sanges R."/>
            <person name="Schmutz J."/>
            <person name="Toseland A."/>
            <person name="Valas R."/>
            <person name="Veluchamy A."/>
            <person name="Ward B.J."/>
            <person name="Allen A."/>
            <person name="Barry K."/>
            <person name="Falciatore A."/>
            <person name="Ferrante M."/>
            <person name="Fortunato A.E."/>
            <person name="Gloeckner G."/>
            <person name="Gruber A."/>
            <person name="Hipkin R."/>
            <person name="Janech M."/>
            <person name="Kroth P."/>
            <person name="Leese F."/>
            <person name="Lindquist E."/>
            <person name="Lyon B.R."/>
            <person name="Martin J."/>
            <person name="Mayer C."/>
            <person name="Parker M."/>
            <person name="Quesneville H."/>
            <person name="Raymond J."/>
            <person name="Uhlig C."/>
            <person name="Valentin K.U."/>
            <person name="Worden A.Z."/>
            <person name="Armbrust E.V."/>
            <person name="Bowler C."/>
            <person name="Green B."/>
            <person name="Moulton V."/>
            <person name="Van Oosterhout C."/>
            <person name="Grigoriev I."/>
        </authorList>
    </citation>
    <scope>NUCLEOTIDE SEQUENCE [LARGE SCALE GENOMIC DNA]</scope>
    <source>
        <strain evidence="12 13">CCMP1102</strain>
    </source>
</reference>
<dbReference type="GO" id="GO:0008131">
    <property type="term" value="F:primary methylamine oxidase activity"/>
    <property type="evidence" value="ECO:0007669"/>
    <property type="project" value="InterPro"/>
</dbReference>
<evidence type="ECO:0000259" key="11">
    <source>
        <dbReference type="Pfam" id="PF01179"/>
    </source>
</evidence>
<dbReference type="InterPro" id="IPR000269">
    <property type="entry name" value="Cu_amine_oxidase"/>
</dbReference>
<dbReference type="InterPro" id="IPR015798">
    <property type="entry name" value="Cu_amine_oxidase_C"/>
</dbReference>
<dbReference type="GO" id="GO:0048038">
    <property type="term" value="F:quinone binding"/>
    <property type="evidence" value="ECO:0007669"/>
    <property type="project" value="InterPro"/>
</dbReference>
<feature type="active site" description="Proton acceptor" evidence="6">
    <location>
        <position position="446"/>
    </location>
</feature>
<feature type="compositionally biased region" description="Low complexity" evidence="9">
    <location>
        <begin position="25"/>
        <end position="38"/>
    </location>
</feature>
<feature type="modified residue" description="2',4',5'-topaquinone" evidence="7">
    <location>
        <position position="529"/>
    </location>
</feature>
<dbReference type="PRINTS" id="PR00766">
    <property type="entry name" value="CUDAOXIDASE"/>
</dbReference>
<feature type="region of interest" description="Disordered" evidence="9">
    <location>
        <begin position="25"/>
        <end position="79"/>
    </location>
</feature>
<keyword evidence="2 8" id="KW-0479">Metal-binding</keyword>
<dbReference type="SUPFAM" id="SSF54416">
    <property type="entry name" value="Amine oxidase N-terminal region"/>
    <property type="match status" value="1"/>
</dbReference>
<dbReference type="GO" id="GO:0005507">
    <property type="term" value="F:copper ion binding"/>
    <property type="evidence" value="ECO:0007669"/>
    <property type="project" value="InterPro"/>
</dbReference>
<evidence type="ECO:0000256" key="3">
    <source>
        <dbReference type="ARBA" id="ARBA00022772"/>
    </source>
</evidence>
<evidence type="ECO:0000256" key="2">
    <source>
        <dbReference type="ARBA" id="ARBA00022723"/>
    </source>
</evidence>
<dbReference type="OrthoDB" id="5379943at2759"/>
<evidence type="ECO:0000256" key="1">
    <source>
        <dbReference type="ARBA" id="ARBA00007983"/>
    </source>
</evidence>
<keyword evidence="5 8" id="KW-0186">Copper</keyword>
<evidence type="ECO:0000256" key="5">
    <source>
        <dbReference type="ARBA" id="ARBA00023008"/>
    </source>
</evidence>
<protein>
    <recommendedName>
        <fullName evidence="8">Amine oxidase</fullName>
        <ecNumber evidence="8">1.4.3.-</ecNumber>
    </recommendedName>
</protein>
<dbReference type="Proteomes" id="UP000095751">
    <property type="component" value="Unassembled WGS sequence"/>
</dbReference>
<evidence type="ECO:0000256" key="4">
    <source>
        <dbReference type="ARBA" id="ARBA00023002"/>
    </source>
</evidence>
<dbReference type="SUPFAM" id="SSF49998">
    <property type="entry name" value="Amine oxidase catalytic domain"/>
    <property type="match status" value="1"/>
</dbReference>
<name>A0A1E7F306_9STRA</name>
<keyword evidence="13" id="KW-1185">Reference proteome</keyword>
<evidence type="ECO:0000256" key="8">
    <source>
        <dbReference type="RuleBase" id="RU000672"/>
    </source>
</evidence>
<feature type="signal peptide" evidence="10">
    <location>
        <begin position="1"/>
        <end position="23"/>
    </location>
</feature>
<proteinExistence type="inferred from homology"/>
<dbReference type="EC" id="1.4.3.-" evidence="8"/>
<dbReference type="Gene3D" id="2.70.98.20">
    <property type="entry name" value="Copper amine oxidase, catalytic domain"/>
    <property type="match status" value="1"/>
</dbReference>
<keyword evidence="10" id="KW-0732">Signal</keyword>
<evidence type="ECO:0000256" key="10">
    <source>
        <dbReference type="SAM" id="SignalP"/>
    </source>
</evidence>
<dbReference type="InParanoid" id="A0A1E7F306"/>